<evidence type="ECO:0000256" key="4">
    <source>
        <dbReference type="ARBA" id="ARBA00022989"/>
    </source>
</evidence>
<dbReference type="InterPro" id="IPR036259">
    <property type="entry name" value="MFS_trans_sf"/>
</dbReference>
<keyword evidence="4 6" id="KW-1133">Transmembrane helix</keyword>
<dbReference type="PANTHER" id="PTHR12778:SF10">
    <property type="entry name" value="MAJOR FACILITATOR SUPERFAMILY DOMAIN-CONTAINING PROTEIN 3"/>
    <property type="match status" value="1"/>
</dbReference>
<accession>A0A1Y1CQF6</accession>
<dbReference type="InterPro" id="IPR004752">
    <property type="entry name" value="AmpG_permease/AT-1"/>
</dbReference>
<evidence type="ECO:0000256" key="6">
    <source>
        <dbReference type="SAM" id="Phobius"/>
    </source>
</evidence>
<feature type="transmembrane region" description="Helical" evidence="6">
    <location>
        <begin position="271"/>
        <end position="294"/>
    </location>
</feature>
<feature type="transmembrane region" description="Helical" evidence="6">
    <location>
        <begin position="230"/>
        <end position="251"/>
    </location>
</feature>
<sequence>MSKTNNKQKHPATWIPTAYFAMGLPFIAIAQASVLMFKSFEISDSLIAFWTSLIMLPWTLKPLWSPMLEMFKTKKHFVVATQLVTGFTFALVALALPLDNFFTYSIALLAVIAFSGATHDIAADGVYLSVLSGKEQAKYIGWQGASYNIAKILTAGAFVYLAGILEERFGVLHAWMAVMLTYSVIMISLALYHIKMLPSGGNASSEVASLNEGFKTLWDVIKTFFHKKHIGWFIVFIILYRFTEGFAIKIAPLFFKAAIEDGGLGLSTSQIGLIYGVFGSGAFVIGSILAGYYISARGLKKSLFTLVCIFNIQFIIYALLAIYRPESIFLIGSAVVVEYFVYGFGFVGLMLFMMQQVAPGKYKMAHYAFATGIMNLGIMLPGMLSGFMSDWLGYKLFFICILVVIIPSLLAARFVPFVNSEESEADEI</sequence>
<feature type="transmembrane region" description="Helical" evidence="6">
    <location>
        <begin position="303"/>
        <end position="323"/>
    </location>
</feature>
<dbReference type="GO" id="GO:0022857">
    <property type="term" value="F:transmembrane transporter activity"/>
    <property type="evidence" value="ECO:0007669"/>
    <property type="project" value="InterPro"/>
</dbReference>
<comment type="subcellular location">
    <subcellularLocation>
        <location evidence="1">Membrane</location>
        <topology evidence="1">Multi-pass membrane protein</topology>
    </subcellularLocation>
</comment>
<feature type="transmembrane region" description="Helical" evidence="6">
    <location>
        <begin position="364"/>
        <end position="384"/>
    </location>
</feature>
<name>A0A1Y1CQF6_9BACT</name>
<keyword evidence="8" id="KW-1185">Reference proteome</keyword>
<feature type="transmembrane region" description="Helical" evidence="6">
    <location>
        <begin position="102"/>
        <end position="123"/>
    </location>
</feature>
<feature type="transmembrane region" description="Helical" evidence="6">
    <location>
        <begin position="171"/>
        <end position="192"/>
    </location>
</feature>
<reference evidence="7 8" key="1">
    <citation type="journal article" date="2018" name="Mar. Genomics">
        <title>Complete genome sequence of Marinifilaceae bacterium strain SPP2, isolated from the Antarctic marine sediment.</title>
        <authorList>
            <person name="Watanabe M."/>
            <person name="Kojima H."/>
            <person name="Fukui M."/>
        </authorList>
    </citation>
    <scope>NUCLEOTIDE SEQUENCE [LARGE SCALE GENOMIC DNA]</scope>
    <source>
        <strain evidence="7 8">SPP2</strain>
    </source>
</reference>
<evidence type="ECO:0000256" key="1">
    <source>
        <dbReference type="ARBA" id="ARBA00004141"/>
    </source>
</evidence>
<feature type="transmembrane region" description="Helical" evidence="6">
    <location>
        <begin position="396"/>
        <end position="415"/>
    </location>
</feature>
<evidence type="ECO:0000256" key="3">
    <source>
        <dbReference type="ARBA" id="ARBA00022692"/>
    </source>
</evidence>
<evidence type="ECO:0000313" key="7">
    <source>
        <dbReference type="EMBL" id="BAX82699.1"/>
    </source>
</evidence>
<dbReference type="SUPFAM" id="SSF103473">
    <property type="entry name" value="MFS general substrate transporter"/>
    <property type="match status" value="1"/>
</dbReference>
<feature type="transmembrane region" description="Helical" evidence="6">
    <location>
        <begin position="46"/>
        <end position="64"/>
    </location>
</feature>
<keyword evidence="3 6" id="KW-0812">Transmembrane</keyword>
<evidence type="ECO:0000313" key="8">
    <source>
        <dbReference type="Proteomes" id="UP000218267"/>
    </source>
</evidence>
<dbReference type="Proteomes" id="UP000218267">
    <property type="component" value="Chromosome"/>
</dbReference>
<dbReference type="GO" id="GO:0016020">
    <property type="term" value="C:membrane"/>
    <property type="evidence" value="ECO:0007669"/>
    <property type="project" value="UniProtKB-SubCell"/>
</dbReference>
<feature type="transmembrane region" description="Helical" evidence="6">
    <location>
        <begin position="12"/>
        <end position="34"/>
    </location>
</feature>
<dbReference type="Pfam" id="PF07690">
    <property type="entry name" value="MFS_1"/>
    <property type="match status" value="1"/>
</dbReference>
<dbReference type="KEGG" id="mbas:ALGA_4409"/>
<dbReference type="EMBL" id="AP018042">
    <property type="protein sequence ID" value="BAX82699.1"/>
    <property type="molecule type" value="Genomic_DNA"/>
</dbReference>
<reference evidence="8" key="2">
    <citation type="journal article" date="2020" name="Antonie Van Leeuwenhoek">
        <title>Labilibaculum antarcticum sp. nov., a novel facultative anaerobic, psychrotorelant bacterium isolated from marine sediment of Antarctica.</title>
        <authorList>
            <person name="Watanabe M."/>
            <person name="Kojima H."/>
            <person name="Fukui M."/>
        </authorList>
    </citation>
    <scope>NUCLEOTIDE SEQUENCE [LARGE SCALE GENOMIC DNA]</scope>
    <source>
        <strain evidence="8">SPP2</strain>
    </source>
</reference>
<keyword evidence="5 6" id="KW-0472">Membrane</keyword>
<feature type="transmembrane region" description="Helical" evidence="6">
    <location>
        <begin position="144"/>
        <end position="165"/>
    </location>
</feature>
<evidence type="ECO:0000256" key="2">
    <source>
        <dbReference type="ARBA" id="ARBA00022448"/>
    </source>
</evidence>
<dbReference type="OrthoDB" id="9787815at2"/>
<keyword evidence="2" id="KW-0813">Transport</keyword>
<feature type="transmembrane region" description="Helical" evidence="6">
    <location>
        <begin position="329"/>
        <end position="352"/>
    </location>
</feature>
<dbReference type="AlphaFoldDB" id="A0A1Y1CQF6"/>
<dbReference type="InterPro" id="IPR011701">
    <property type="entry name" value="MFS"/>
</dbReference>
<dbReference type="RefSeq" id="WP_096433236.1">
    <property type="nucleotide sequence ID" value="NZ_AP018042.1"/>
</dbReference>
<evidence type="ECO:0000256" key="5">
    <source>
        <dbReference type="ARBA" id="ARBA00023136"/>
    </source>
</evidence>
<protein>
    <submittedName>
        <fullName evidence="7">MFS transporter</fullName>
    </submittedName>
</protein>
<proteinExistence type="predicted"/>
<feature type="transmembrane region" description="Helical" evidence="6">
    <location>
        <begin position="76"/>
        <end position="96"/>
    </location>
</feature>
<gene>
    <name evidence="7" type="ORF">ALGA_4409</name>
</gene>
<organism evidence="7 8">
    <name type="scientific">Labilibaculum antarcticum</name>
    <dbReference type="NCBI Taxonomy" id="1717717"/>
    <lineage>
        <taxon>Bacteria</taxon>
        <taxon>Pseudomonadati</taxon>
        <taxon>Bacteroidota</taxon>
        <taxon>Bacteroidia</taxon>
        <taxon>Marinilabiliales</taxon>
        <taxon>Marinifilaceae</taxon>
        <taxon>Labilibaculum</taxon>
    </lineage>
</organism>
<dbReference type="PANTHER" id="PTHR12778">
    <property type="entry name" value="SOLUTE CARRIER FAMILY 33 ACETYL-COA TRANSPORTER -RELATED"/>
    <property type="match status" value="1"/>
</dbReference>
<dbReference type="Gene3D" id="1.20.1250.20">
    <property type="entry name" value="MFS general substrate transporter like domains"/>
    <property type="match status" value="2"/>
</dbReference>